<dbReference type="Proteomes" id="UP000317429">
    <property type="component" value="Chromosome"/>
</dbReference>
<organism evidence="3 4">
    <name type="scientific">Pirellulimonas nuda</name>
    <dbReference type="NCBI Taxonomy" id="2528009"/>
    <lineage>
        <taxon>Bacteria</taxon>
        <taxon>Pseudomonadati</taxon>
        <taxon>Planctomycetota</taxon>
        <taxon>Planctomycetia</taxon>
        <taxon>Pirellulales</taxon>
        <taxon>Lacipirellulaceae</taxon>
        <taxon>Pirellulimonas</taxon>
    </lineage>
</organism>
<feature type="region of interest" description="Disordered" evidence="1">
    <location>
        <begin position="1042"/>
        <end position="1068"/>
    </location>
</feature>
<name>A0A518DIL5_9BACT</name>
<dbReference type="PROSITE" id="PS00018">
    <property type="entry name" value="EF_HAND_1"/>
    <property type="match status" value="1"/>
</dbReference>
<accession>A0A518DIL5</accession>
<dbReference type="OrthoDB" id="222299at2"/>
<evidence type="ECO:0000313" key="4">
    <source>
        <dbReference type="Proteomes" id="UP000317429"/>
    </source>
</evidence>
<proteinExistence type="predicted"/>
<sequence length="1603" mass="163547">MSAKSRRGWFGRSRSLDQKLEAGRSRRLRHEPLEDRRMLAILIGGGLAGGGDDLESLNGVAPPSGQTIGSDEFVTITNFRVNDADPIDTFRYTAPATGKLIFGANTGSALANLAVAALDSAGNSLTGGLLAPGNTVTFPVVAGRQYFFQAMDILPANGEGSQYGLTIQTVAAPVPASVTLSPASDTGASNSDGVTSLTTPTFFIQDDLATFLANSGSNANVGPIDPAVGAAGYDVQLVATNLATGVQALVNAARVPGSAVWTATTPALTPGTYLVAAQTLVTDTFVAAPGRITATGQLSTPIFVTILPVPNAGVGTIDLLASSDTGVFNNDNVTSTPTPAFTGVGPANDRVRVFAQATNAAGAAVGAPLLVATGVVGSDNTDGTPGDGQGQWQLTTIPIANGLWLFTADFEDAAGTLSAMTPVPGLGVEIDTVAPGLPLLDLTVASDTGRSNTDNITNVTTPVVTLTTFDPPIPATSRLFTDNLRYLVYDRVGTAAEVLLYDSSLDPAVEPTTAPGDIFTSLNFVTTTLPVLAAGDHNLRLEVVDRAGNISQSFLLPTTIDTAAPPISFGLVNTPALPTTLTDGLFDGSDTGVPTNGASYSDRITSDTTPTLWGQAEANAIVSVWLDANGDGIIQTTGATRDIFLGQTTALPLDGNLANPVGYWQVSSAIDLNDLTTINSTGGAFVRDGARPLLVTAQDVAGNPVPAGATGAIGVPAFVAGTTIDALTIFLDTQGPQITAVSANMLPALQGGYDLFDPKPSVNGPTPLVNSITIDFADLPPRVDNAGTANDFLSPALDAAIAATIGNYTVVGDHVGPVVITAAAVNQAIKVSGTVTAPAGNTTTFTAAGFVGAAAANRPAVGDFIVFNNGANTIATRLISNYNVATGAITVDNPYGAAPAIGDGFSIITAASMLHAASIRIFNPPGPLSAVRTAAGANTTTSFGVFASQPGGGSIQVPQVGDYVRFNTGANAGQIRRVTNNPGFDATMTVATAFPFVPNIGDSFTVIAGNLAANINTASVTLTFASALPDDRFTITVSDNLTDSGGNKLDGESNAAQPTDNPVLPSGDGVPGGAFVGRFTIDSRPEIGSYVSQNIAIDINGNGVWDPAAPLGGDASNVDLSFTMDAYISATTPLPGNQSPHELLVAGKFTPLAGVTPGTGLFDQLATYGQYNGQWLWLIDLDSDGAVYDDYNPVTLTSTAANVDPDGADDLIVNQGLFPGFSATARAGALPVAGNFDGNLANGDEIGLYYQGAWFVDTTHNYVLDTVFSTGLLGAPIVGDFDGDGLDDLAVFNSNVFSFNFRNDGFADATDATLIWGLPGVLDQPVAADMNGDGVDDIGLWVPRNSAATAPRVTEWYFLVSTTGAPGAGSLAALNHPFSPPPFGTDLYYEFGDDRALPIVGNFDPPIAAGAVQQQFAEMPGDYDGSGLVDEADRLMWRQYFGTTNPQADGNGDGVVDLSDYTVWRDHLGMSAPLLAGPASAVSAAFEVPGMVADLAAGPGVAGSGVAAPSLAEASTPTPLFWVTPTGRTTGGTTGGTAVIDEAIAGAFSDSDDALLLALATAQPERLDSGYSAVHTAYDGYGDSDDESEEALALAGGAVGAWE</sequence>
<evidence type="ECO:0000259" key="2">
    <source>
        <dbReference type="Pfam" id="PF19077"/>
    </source>
</evidence>
<dbReference type="SUPFAM" id="SSF63446">
    <property type="entry name" value="Type I dockerin domain"/>
    <property type="match status" value="1"/>
</dbReference>
<dbReference type="EMBL" id="CP036291">
    <property type="protein sequence ID" value="QDU91272.1"/>
    <property type="molecule type" value="Genomic_DNA"/>
</dbReference>
<dbReference type="Pfam" id="PF19077">
    <property type="entry name" value="Big_13"/>
    <property type="match status" value="1"/>
</dbReference>
<dbReference type="Gene3D" id="1.10.1330.10">
    <property type="entry name" value="Dockerin domain"/>
    <property type="match status" value="1"/>
</dbReference>
<dbReference type="InterPro" id="IPR013783">
    <property type="entry name" value="Ig-like_fold"/>
</dbReference>
<dbReference type="KEGG" id="pnd:Pla175_46930"/>
<keyword evidence="4" id="KW-1185">Reference proteome</keyword>
<reference evidence="3 4" key="1">
    <citation type="submission" date="2019-02" db="EMBL/GenBank/DDBJ databases">
        <title>Deep-cultivation of Planctomycetes and their phenomic and genomic characterization uncovers novel biology.</title>
        <authorList>
            <person name="Wiegand S."/>
            <person name="Jogler M."/>
            <person name="Boedeker C."/>
            <person name="Pinto D."/>
            <person name="Vollmers J."/>
            <person name="Rivas-Marin E."/>
            <person name="Kohn T."/>
            <person name="Peeters S.H."/>
            <person name="Heuer A."/>
            <person name="Rast P."/>
            <person name="Oberbeckmann S."/>
            <person name="Bunk B."/>
            <person name="Jeske O."/>
            <person name="Meyerdierks A."/>
            <person name="Storesund J.E."/>
            <person name="Kallscheuer N."/>
            <person name="Luecker S."/>
            <person name="Lage O.M."/>
            <person name="Pohl T."/>
            <person name="Merkel B.J."/>
            <person name="Hornburger P."/>
            <person name="Mueller R.-W."/>
            <person name="Bruemmer F."/>
            <person name="Labrenz M."/>
            <person name="Spormann A.M."/>
            <person name="Op den Camp H."/>
            <person name="Overmann J."/>
            <person name="Amann R."/>
            <person name="Jetten M.S.M."/>
            <person name="Mascher T."/>
            <person name="Medema M.H."/>
            <person name="Devos D.P."/>
            <person name="Kaster A.-K."/>
            <person name="Ovreas L."/>
            <person name="Rohde M."/>
            <person name="Galperin M.Y."/>
            <person name="Jogler C."/>
        </authorList>
    </citation>
    <scope>NUCLEOTIDE SEQUENCE [LARGE SCALE GENOMIC DNA]</scope>
    <source>
        <strain evidence="3 4">Pla175</strain>
    </source>
</reference>
<evidence type="ECO:0000256" key="1">
    <source>
        <dbReference type="SAM" id="MobiDB-lite"/>
    </source>
</evidence>
<dbReference type="GO" id="GO:0000272">
    <property type="term" value="P:polysaccharide catabolic process"/>
    <property type="evidence" value="ECO:0007669"/>
    <property type="project" value="InterPro"/>
</dbReference>
<dbReference type="InterPro" id="IPR044016">
    <property type="entry name" value="Big_13"/>
</dbReference>
<protein>
    <recommendedName>
        <fullName evidence="2">Bacterial Ig-like domain-containing protein</fullName>
    </recommendedName>
</protein>
<evidence type="ECO:0000313" key="3">
    <source>
        <dbReference type="EMBL" id="QDU91272.1"/>
    </source>
</evidence>
<gene>
    <name evidence="3" type="ORF">Pla175_46930</name>
</gene>
<feature type="domain" description="Bacterial Ig-like" evidence="2">
    <location>
        <begin position="315"/>
        <end position="432"/>
    </location>
</feature>
<dbReference type="InterPro" id="IPR018247">
    <property type="entry name" value="EF_Hand_1_Ca_BS"/>
</dbReference>
<dbReference type="InterPro" id="IPR036439">
    <property type="entry name" value="Dockerin_dom_sf"/>
</dbReference>
<dbReference type="Gene3D" id="2.60.40.10">
    <property type="entry name" value="Immunoglobulins"/>
    <property type="match status" value="2"/>
</dbReference>